<comment type="caution">
    <text evidence="1">The sequence shown here is derived from an EMBL/GenBank/DDBJ whole genome shotgun (WGS) entry which is preliminary data.</text>
</comment>
<reference evidence="1 2" key="1">
    <citation type="submission" date="2019-09" db="EMBL/GenBank/DDBJ databases">
        <title>YIM 132548 draft genome.</title>
        <authorList>
            <person name="Jiang L."/>
        </authorList>
    </citation>
    <scope>NUCLEOTIDE SEQUENCE [LARGE SCALE GENOMIC DNA]</scope>
    <source>
        <strain evidence="1 2">YIM 132548</strain>
    </source>
</reference>
<accession>A0A6N6MTZ0</accession>
<name>A0A6N6MTZ0_9HYPH</name>
<gene>
    <name evidence="1" type="ORF">F6X51_13910</name>
</gene>
<dbReference type="AlphaFoldDB" id="A0A6N6MTZ0"/>
<protein>
    <submittedName>
        <fullName evidence="1">Uncharacterized protein</fullName>
    </submittedName>
</protein>
<organism evidence="1 2">
    <name type="scientific">Methylobacterium planeticum</name>
    <dbReference type="NCBI Taxonomy" id="2615211"/>
    <lineage>
        <taxon>Bacteria</taxon>
        <taxon>Pseudomonadati</taxon>
        <taxon>Pseudomonadota</taxon>
        <taxon>Alphaproteobacteria</taxon>
        <taxon>Hyphomicrobiales</taxon>
        <taxon>Methylobacteriaceae</taxon>
        <taxon>Methylobacterium</taxon>
    </lineage>
</organism>
<dbReference type="RefSeq" id="WP_150964254.1">
    <property type="nucleotide sequence ID" value="NZ_VZZJ01000010.1"/>
</dbReference>
<sequence>MAESARRVRDGGGSDVVRRLIARPIRIDVTRPSAPAPVYEAEPDEDEGEAENADLARLRGEMLVMKAVLQAERQESAHLRAQVRSVAEAEPLTPEARAVRDRWSSLVDRLLLAPR</sequence>
<dbReference type="Proteomes" id="UP000441523">
    <property type="component" value="Unassembled WGS sequence"/>
</dbReference>
<evidence type="ECO:0000313" key="1">
    <source>
        <dbReference type="EMBL" id="KAB1073064.1"/>
    </source>
</evidence>
<evidence type="ECO:0000313" key="2">
    <source>
        <dbReference type="Proteomes" id="UP000441523"/>
    </source>
</evidence>
<dbReference type="EMBL" id="VZZJ01000010">
    <property type="protein sequence ID" value="KAB1073064.1"/>
    <property type="molecule type" value="Genomic_DNA"/>
</dbReference>
<keyword evidence="2" id="KW-1185">Reference proteome</keyword>
<proteinExistence type="predicted"/>